<evidence type="ECO:0000256" key="1">
    <source>
        <dbReference type="ARBA" id="ARBA00022801"/>
    </source>
</evidence>
<evidence type="ECO:0000313" key="4">
    <source>
        <dbReference type="EMBL" id="BBP44454.1"/>
    </source>
</evidence>
<accession>A0A6F8PQY9</accession>
<sequence>MTSQNSAHQPSSILDSLKQSTSIVSAGLVVFLMLILALVFFQNKLEATSHQQFRSVMLALELKESSAKLTNFARSYVITHNELYKKRYWDIVNMRQGLVASEVLDDNRLHQLATAGLLPERGDLVSSQEWFEYFQLKPNELALIAEAERLSMTLVTLEEKAMDLTAQGKLPDVSEGTLPIDLLFSALYMDELQKIQNNIDQFIAAVNQRTDTEKMLYQYWVWAMSGILLLQILVFSSYILLYSNRLLRTRLMMPIAQLLAFTQALAQGKKSNEPLELVDFEMRELYDGLVQIQLAQQKMDEYNHFNQQMMAALPFGLLLINKEGCIEFANPAAKSLLEVANVDLLNHSIARFLPELTDLSDFSVLKMPAQTSQERRFMAEVSCCSVSQNQQQSYLMVLSDIDDRARAEQRLRFIEFVVDKSPDIVFWVNPKSGLISYADETAYEVLGYENGQLLNLPIIEMDSSLDNLQGMIMRLADEVIIHKETHFSCADGSKVPVDVSYFFADFGGRQTLILSARDIRERLSLQDLMHKQMLSLQDGRRATTNMLLDLEQAKKEVERIHRHTRESIEYASLIQKALIPEDDLFQTMFSDYFCLWQPKDLVGGDIYFFTQLRHEDECLLMVIDCTGHGVPGAFVTMLVKAVEQQIVASVKHLQGEVHPKDVLALFNQTLKRLLKQETIDSISNAGFDGAILYYDRQRKLLRFAGAETALHVWQDNAMQEIKGNRHSIGYKKSDANYEFTEHEISVSKGMKFYVTTDGYLDQNGGAKGFPFSRKRYLQTLNDSMHLTMMAQKQHLLTVLDDYQGDEIRNDDVTVIGFTI</sequence>
<dbReference type="InterPro" id="IPR035965">
    <property type="entry name" value="PAS-like_dom_sf"/>
</dbReference>
<keyword evidence="5" id="KW-1185">Reference proteome</keyword>
<feature type="domain" description="PAS" evidence="3">
    <location>
        <begin position="304"/>
        <end position="371"/>
    </location>
</feature>
<dbReference type="InterPro" id="IPR000014">
    <property type="entry name" value="PAS"/>
</dbReference>
<dbReference type="InterPro" id="IPR013767">
    <property type="entry name" value="PAS_fold"/>
</dbReference>
<dbReference type="KEGG" id="tzo:THMIRHAT_22000"/>
<dbReference type="InterPro" id="IPR036457">
    <property type="entry name" value="PPM-type-like_dom_sf"/>
</dbReference>
<dbReference type="Gene3D" id="3.30.450.20">
    <property type="entry name" value="PAS domain"/>
    <property type="match status" value="2"/>
</dbReference>
<feature type="transmembrane region" description="Helical" evidence="2">
    <location>
        <begin position="219"/>
        <end position="241"/>
    </location>
</feature>
<protein>
    <recommendedName>
        <fullName evidence="3">PAS domain-containing protein</fullName>
    </recommendedName>
</protein>
<feature type="transmembrane region" description="Helical" evidence="2">
    <location>
        <begin position="20"/>
        <end position="41"/>
    </location>
</feature>
<evidence type="ECO:0000313" key="5">
    <source>
        <dbReference type="Proteomes" id="UP000501466"/>
    </source>
</evidence>
<feature type="domain" description="PAS" evidence="3">
    <location>
        <begin position="412"/>
        <end position="480"/>
    </location>
</feature>
<dbReference type="GO" id="GO:0016791">
    <property type="term" value="F:phosphatase activity"/>
    <property type="evidence" value="ECO:0007669"/>
    <property type="project" value="TreeGrafter"/>
</dbReference>
<proteinExistence type="predicted"/>
<keyword evidence="2" id="KW-0472">Membrane</keyword>
<dbReference type="Pfam" id="PF13426">
    <property type="entry name" value="PAS_9"/>
    <property type="match status" value="1"/>
</dbReference>
<organism evidence="4 5">
    <name type="scientific">Thiosulfativibrio zosterae</name>
    <dbReference type="NCBI Taxonomy" id="2675053"/>
    <lineage>
        <taxon>Bacteria</taxon>
        <taxon>Pseudomonadati</taxon>
        <taxon>Pseudomonadota</taxon>
        <taxon>Gammaproteobacteria</taxon>
        <taxon>Thiotrichales</taxon>
        <taxon>Piscirickettsiaceae</taxon>
        <taxon>Thiosulfativibrio</taxon>
    </lineage>
</organism>
<dbReference type="SUPFAM" id="SSF55785">
    <property type="entry name" value="PYP-like sensor domain (PAS domain)"/>
    <property type="match status" value="2"/>
</dbReference>
<gene>
    <name evidence="4" type="ORF">THMIRHAT_22000</name>
</gene>
<dbReference type="InterPro" id="IPR001932">
    <property type="entry name" value="PPM-type_phosphatase-like_dom"/>
</dbReference>
<dbReference type="SMART" id="SM00091">
    <property type="entry name" value="PAS"/>
    <property type="match status" value="2"/>
</dbReference>
<reference evidence="5" key="1">
    <citation type="submission" date="2019-11" db="EMBL/GenBank/DDBJ databases">
        <title>Isolation and characterization of two novel species in the genus Thiomicrorhabdus.</title>
        <authorList>
            <person name="Mochizuki J."/>
            <person name="Kojima H."/>
            <person name="Fukui M."/>
        </authorList>
    </citation>
    <scope>NUCLEOTIDE SEQUENCE [LARGE SCALE GENOMIC DNA]</scope>
    <source>
        <strain evidence="5">AkT22</strain>
    </source>
</reference>
<dbReference type="PANTHER" id="PTHR43156:SF9">
    <property type="entry name" value="HAMP DOMAIN-CONTAINING PROTEIN"/>
    <property type="match status" value="1"/>
</dbReference>
<dbReference type="RefSeq" id="WP_173292168.1">
    <property type="nucleotide sequence ID" value="NZ_AP021888.1"/>
</dbReference>
<dbReference type="EMBL" id="AP021888">
    <property type="protein sequence ID" value="BBP44454.1"/>
    <property type="molecule type" value="Genomic_DNA"/>
</dbReference>
<dbReference type="Pfam" id="PF00989">
    <property type="entry name" value="PAS"/>
    <property type="match status" value="1"/>
</dbReference>
<dbReference type="Pfam" id="PF07228">
    <property type="entry name" value="SpoIIE"/>
    <property type="match status" value="1"/>
</dbReference>
<evidence type="ECO:0000256" key="2">
    <source>
        <dbReference type="SAM" id="Phobius"/>
    </source>
</evidence>
<dbReference type="Gene3D" id="3.60.40.10">
    <property type="entry name" value="PPM-type phosphatase domain"/>
    <property type="match status" value="1"/>
</dbReference>
<evidence type="ECO:0000259" key="3">
    <source>
        <dbReference type="SMART" id="SM00091"/>
    </source>
</evidence>
<keyword evidence="1" id="KW-0378">Hydrolase</keyword>
<keyword evidence="2" id="KW-1133">Transmembrane helix</keyword>
<dbReference type="GO" id="GO:0006355">
    <property type="term" value="P:regulation of DNA-templated transcription"/>
    <property type="evidence" value="ECO:0007669"/>
    <property type="project" value="InterPro"/>
</dbReference>
<name>A0A6F8PQY9_9GAMM</name>
<dbReference type="AlphaFoldDB" id="A0A6F8PQY9"/>
<dbReference type="NCBIfam" id="TIGR00229">
    <property type="entry name" value="sensory_box"/>
    <property type="match status" value="1"/>
</dbReference>
<dbReference type="PANTHER" id="PTHR43156">
    <property type="entry name" value="STAGE II SPORULATION PROTEIN E-RELATED"/>
    <property type="match status" value="1"/>
</dbReference>
<keyword evidence="2" id="KW-0812">Transmembrane</keyword>
<dbReference type="InterPro" id="IPR052016">
    <property type="entry name" value="Bact_Sigma-Reg"/>
</dbReference>
<dbReference type="Proteomes" id="UP000501466">
    <property type="component" value="Chromosome"/>
</dbReference>